<keyword evidence="4" id="KW-1185">Reference proteome</keyword>
<accession>L8HHB2</accession>
<sequence length="473" mass="51926">MKEIIRKQKASGSWEWSDAAALVGVTADKLRKAIPADKLQTVDAEVEQIWATAVVAAFLSTKFPDQKNNWDLVVKKARKFVARAHKKIVKLKDPSAEVDWFQLATAFLVIGPEVMSGVEGGASGAEAVVRETMMQKKTGVVVCVQPWLEDSHYASAATFKQALAALLAQVERRSESTTAEADDEDACPMLVVFPEMVVGTWLVAMDELPADFEGDSSAAMAVVVRRHLWSFVAHLLRSFVHDHFRFGLMAHVKRSLFRLKAHAMFNTYREVFSELAQEHEAWIVAGSILLPRVKYYTQVSEGLSAAATDDSYEMRRLETRLSSQGLYNVSLSFAPDGSVCNVTHKCHLDSNVGVAICADSWYPKTYERLREMGADIVCVPAFVTPNSTWDAPWGGYSGRSRHFPADVNASHIGNYKGRLHASGARLGVCSYLVGKLWEMTGSGESAIVSGDGRVLAKSAKGTESVLSYEVGLL</sequence>
<dbReference type="GO" id="GO:0016746">
    <property type="term" value="F:acyltransferase activity"/>
    <property type="evidence" value="ECO:0007669"/>
    <property type="project" value="UniProtKB-KW"/>
</dbReference>
<keyword evidence="3" id="KW-0012">Acyltransferase</keyword>
<dbReference type="RefSeq" id="XP_004356460.1">
    <property type="nucleotide sequence ID" value="XM_004356407.1"/>
</dbReference>
<dbReference type="GO" id="GO:0016811">
    <property type="term" value="F:hydrolase activity, acting on carbon-nitrogen (but not peptide) bonds, in linear amides"/>
    <property type="evidence" value="ECO:0007669"/>
    <property type="project" value="TreeGrafter"/>
</dbReference>
<dbReference type="GeneID" id="14925580"/>
<dbReference type="Pfam" id="PF00795">
    <property type="entry name" value="CN_hydrolase"/>
    <property type="match status" value="1"/>
</dbReference>
<dbReference type="InterPro" id="IPR036526">
    <property type="entry name" value="C-N_Hydrolase_sf"/>
</dbReference>
<evidence type="ECO:0000256" key="1">
    <source>
        <dbReference type="ARBA" id="ARBA00022801"/>
    </source>
</evidence>
<evidence type="ECO:0000259" key="2">
    <source>
        <dbReference type="PROSITE" id="PS50263"/>
    </source>
</evidence>
<dbReference type="InterPro" id="IPR003010">
    <property type="entry name" value="C-N_Hydrolase"/>
</dbReference>
<dbReference type="EMBL" id="KB007811">
    <property type="protein sequence ID" value="ELR24560.1"/>
    <property type="molecule type" value="Genomic_DNA"/>
</dbReference>
<dbReference type="Proteomes" id="UP000011083">
    <property type="component" value="Unassembled WGS sequence"/>
</dbReference>
<dbReference type="VEuPathDB" id="AmoebaDB:ACA1_171330"/>
<dbReference type="PANTHER" id="PTHR43674:SF13">
    <property type="entry name" value="CN HYDROLASE DOMAIN-CONTAINING PROTEIN"/>
    <property type="match status" value="1"/>
</dbReference>
<dbReference type="OrthoDB" id="9973162at2759"/>
<protein>
    <submittedName>
        <fullName evidence="3">Nitrilase/cyanide hydratase and apolipoprotein Nacyltransferase</fullName>
    </submittedName>
</protein>
<dbReference type="Gene3D" id="3.60.110.10">
    <property type="entry name" value="Carbon-nitrogen hydrolase"/>
    <property type="match status" value="2"/>
</dbReference>
<dbReference type="KEGG" id="acan:ACA1_171330"/>
<keyword evidence="1" id="KW-0378">Hydrolase</keyword>
<dbReference type="PANTHER" id="PTHR43674">
    <property type="entry name" value="NITRILASE C965.09-RELATED"/>
    <property type="match status" value="1"/>
</dbReference>
<keyword evidence="3" id="KW-0808">Transferase</keyword>
<evidence type="ECO:0000313" key="3">
    <source>
        <dbReference type="EMBL" id="ELR24560.1"/>
    </source>
</evidence>
<feature type="domain" description="CN hydrolase" evidence="2">
    <location>
        <begin position="137"/>
        <end position="472"/>
    </location>
</feature>
<dbReference type="AlphaFoldDB" id="L8HHB2"/>
<reference evidence="3 4" key="1">
    <citation type="journal article" date="2013" name="Genome Biol.">
        <title>Genome of Acanthamoeba castellanii highlights extensive lateral gene transfer and early evolution of tyrosine kinase signaling.</title>
        <authorList>
            <person name="Clarke M."/>
            <person name="Lohan A.J."/>
            <person name="Liu B."/>
            <person name="Lagkouvardos I."/>
            <person name="Roy S."/>
            <person name="Zafar N."/>
            <person name="Bertelli C."/>
            <person name="Schilde C."/>
            <person name="Kianianmomeni A."/>
            <person name="Burglin T.R."/>
            <person name="Frech C."/>
            <person name="Turcotte B."/>
            <person name="Kopec K.O."/>
            <person name="Synnott J.M."/>
            <person name="Choo C."/>
            <person name="Paponov I."/>
            <person name="Finkler A."/>
            <person name="Soon Heng Tan C."/>
            <person name="Hutchins A.P."/>
            <person name="Weinmeier T."/>
            <person name="Rattei T."/>
            <person name="Chu J.S."/>
            <person name="Gimenez G."/>
            <person name="Irimia M."/>
            <person name="Rigden D.J."/>
            <person name="Fitzpatrick D.A."/>
            <person name="Lorenzo-Morales J."/>
            <person name="Bateman A."/>
            <person name="Chiu C.H."/>
            <person name="Tang P."/>
            <person name="Hegemann P."/>
            <person name="Fromm H."/>
            <person name="Raoult D."/>
            <person name="Greub G."/>
            <person name="Miranda-Saavedra D."/>
            <person name="Chen N."/>
            <person name="Nash P."/>
            <person name="Ginger M.L."/>
            <person name="Horn M."/>
            <person name="Schaap P."/>
            <person name="Caler L."/>
            <person name="Loftus B."/>
        </authorList>
    </citation>
    <scope>NUCLEOTIDE SEQUENCE [LARGE SCALE GENOMIC DNA]</scope>
    <source>
        <strain evidence="3 4">Neff</strain>
    </source>
</reference>
<dbReference type="SUPFAM" id="SSF56317">
    <property type="entry name" value="Carbon-nitrogen hydrolase"/>
    <property type="match status" value="1"/>
</dbReference>
<keyword evidence="3" id="KW-0449">Lipoprotein</keyword>
<name>L8HHB2_ACACF</name>
<gene>
    <name evidence="3" type="ORF">ACA1_171330</name>
</gene>
<dbReference type="InterPro" id="IPR050345">
    <property type="entry name" value="Aliph_Amidase/BUP"/>
</dbReference>
<dbReference type="PROSITE" id="PS50263">
    <property type="entry name" value="CN_HYDROLASE"/>
    <property type="match status" value="1"/>
</dbReference>
<organism evidence="3 4">
    <name type="scientific">Acanthamoeba castellanii (strain ATCC 30010 / Neff)</name>
    <dbReference type="NCBI Taxonomy" id="1257118"/>
    <lineage>
        <taxon>Eukaryota</taxon>
        <taxon>Amoebozoa</taxon>
        <taxon>Discosea</taxon>
        <taxon>Longamoebia</taxon>
        <taxon>Centramoebida</taxon>
        <taxon>Acanthamoebidae</taxon>
        <taxon>Acanthamoeba</taxon>
    </lineage>
</organism>
<proteinExistence type="predicted"/>
<evidence type="ECO:0000313" key="4">
    <source>
        <dbReference type="Proteomes" id="UP000011083"/>
    </source>
</evidence>